<evidence type="ECO:0000313" key="2">
    <source>
        <dbReference type="Proteomes" id="UP000636709"/>
    </source>
</evidence>
<accession>A0A835AMH7</accession>
<evidence type="ECO:0000313" key="1">
    <source>
        <dbReference type="EMBL" id="KAF8666900.1"/>
    </source>
</evidence>
<keyword evidence="2" id="KW-1185">Reference proteome</keyword>
<reference evidence="1" key="1">
    <citation type="submission" date="2020-07" db="EMBL/GenBank/DDBJ databases">
        <title>Genome sequence and genetic diversity analysis of an under-domesticated orphan crop, white fonio (Digitaria exilis).</title>
        <authorList>
            <person name="Bennetzen J.L."/>
            <person name="Chen S."/>
            <person name="Ma X."/>
            <person name="Wang X."/>
            <person name="Yssel A.E.J."/>
            <person name="Chaluvadi S.R."/>
            <person name="Johnson M."/>
            <person name="Gangashetty P."/>
            <person name="Hamidou F."/>
            <person name="Sanogo M.D."/>
            <person name="Zwaenepoel A."/>
            <person name="Wallace J."/>
            <person name="Van De Peer Y."/>
            <person name="Van Deynze A."/>
        </authorList>
    </citation>
    <scope>NUCLEOTIDE SEQUENCE</scope>
    <source>
        <tissue evidence="1">Leaves</tissue>
    </source>
</reference>
<sequence length="60" mass="6979">MSGKMYNLLRLATLSLHSQLEKYSVPTWHSENTPVTTWFHQLKIKIPNETTGILIWFSSC</sequence>
<name>A0A835AMH7_9POAL</name>
<dbReference type="AlphaFoldDB" id="A0A835AMH7"/>
<protein>
    <submittedName>
        <fullName evidence="1">Uncharacterized protein</fullName>
    </submittedName>
</protein>
<proteinExistence type="predicted"/>
<dbReference type="EMBL" id="JACEFO010002305">
    <property type="protein sequence ID" value="KAF8666900.1"/>
    <property type="molecule type" value="Genomic_DNA"/>
</dbReference>
<comment type="caution">
    <text evidence="1">The sequence shown here is derived from an EMBL/GenBank/DDBJ whole genome shotgun (WGS) entry which is preliminary data.</text>
</comment>
<gene>
    <name evidence="1" type="ORF">HU200_053428</name>
</gene>
<organism evidence="1 2">
    <name type="scientific">Digitaria exilis</name>
    <dbReference type="NCBI Taxonomy" id="1010633"/>
    <lineage>
        <taxon>Eukaryota</taxon>
        <taxon>Viridiplantae</taxon>
        <taxon>Streptophyta</taxon>
        <taxon>Embryophyta</taxon>
        <taxon>Tracheophyta</taxon>
        <taxon>Spermatophyta</taxon>
        <taxon>Magnoliopsida</taxon>
        <taxon>Liliopsida</taxon>
        <taxon>Poales</taxon>
        <taxon>Poaceae</taxon>
        <taxon>PACMAD clade</taxon>
        <taxon>Panicoideae</taxon>
        <taxon>Panicodae</taxon>
        <taxon>Paniceae</taxon>
        <taxon>Anthephorinae</taxon>
        <taxon>Digitaria</taxon>
    </lineage>
</organism>
<dbReference type="Proteomes" id="UP000636709">
    <property type="component" value="Unassembled WGS sequence"/>
</dbReference>